<protein>
    <submittedName>
        <fullName evidence="2">Uncharacterized protein</fullName>
    </submittedName>
</protein>
<name>A0A7D5EU83_9MICO</name>
<evidence type="ECO:0000313" key="2">
    <source>
        <dbReference type="EMBL" id="QLD10872.1"/>
    </source>
</evidence>
<dbReference type="RefSeq" id="WP_178010344.1">
    <property type="nucleotide sequence ID" value="NZ_CP058316.1"/>
</dbReference>
<dbReference type="Proteomes" id="UP000509638">
    <property type="component" value="Chromosome"/>
</dbReference>
<accession>A0A7D5EU83</accession>
<organism evidence="2 3">
    <name type="scientific">Microbacterium oleivorans</name>
    <dbReference type="NCBI Taxonomy" id="273677"/>
    <lineage>
        <taxon>Bacteria</taxon>
        <taxon>Bacillati</taxon>
        <taxon>Actinomycetota</taxon>
        <taxon>Actinomycetes</taxon>
        <taxon>Micrococcales</taxon>
        <taxon>Microbacteriaceae</taxon>
        <taxon>Microbacterium</taxon>
    </lineage>
</organism>
<evidence type="ECO:0000313" key="3">
    <source>
        <dbReference type="Proteomes" id="UP000509638"/>
    </source>
</evidence>
<sequence>MARNSPRPTVVSIQGVVDRLEDAREALEEMRSSASKSSYFLSPRPLRRRFMEILGALATARYAMDSITKARLRATTEKSVVDEFAAWQSRRRRELDSDPLLVWFDTARDDAVHRAMTPLAFSTFVPAASREMMRPPRSVRGDRFAFSHDGIWWIDDDGLPTERREPAEFLPGRGGYSFQVALDVVPEDWPAELRQLGPVALAERALRHYQEALQEYWNRWWQLTAAGAGISADPRSEGATEH</sequence>
<dbReference type="AlphaFoldDB" id="A0A7D5EU83"/>
<evidence type="ECO:0000256" key="1">
    <source>
        <dbReference type="SAM" id="Coils"/>
    </source>
</evidence>
<keyword evidence="1" id="KW-0175">Coiled coil</keyword>
<dbReference type="EMBL" id="CP058316">
    <property type="protein sequence ID" value="QLD10872.1"/>
    <property type="molecule type" value="Genomic_DNA"/>
</dbReference>
<reference evidence="2 3" key="1">
    <citation type="submission" date="2020-06" db="EMBL/GenBank/DDBJ databases">
        <authorList>
            <person name="Jo H."/>
        </authorList>
    </citation>
    <scope>NUCLEOTIDE SEQUENCE [LARGE SCALE GENOMIC DNA]</scope>
    <source>
        <strain evidence="2 3">I46</strain>
    </source>
</reference>
<gene>
    <name evidence="2" type="ORF">HW566_03190</name>
</gene>
<feature type="coiled-coil region" evidence="1">
    <location>
        <begin position="10"/>
        <end position="37"/>
    </location>
</feature>
<proteinExistence type="predicted"/>